<evidence type="ECO:0000256" key="1">
    <source>
        <dbReference type="SAM" id="SignalP"/>
    </source>
</evidence>
<feature type="signal peptide" evidence="1">
    <location>
        <begin position="1"/>
        <end position="29"/>
    </location>
</feature>
<comment type="caution">
    <text evidence="2">The sequence shown here is derived from an EMBL/GenBank/DDBJ whole genome shotgun (WGS) entry which is preliminary data.</text>
</comment>
<dbReference type="STRING" id="1210089.GCA_001613165_06111"/>
<keyword evidence="3" id="KW-1185">Reference proteome</keyword>
<proteinExistence type="predicted"/>
<protein>
    <recommendedName>
        <fullName evidence="4">Small secreted domain DUF320</fullName>
    </recommendedName>
</protein>
<dbReference type="EMBL" id="QQAZ01000022">
    <property type="protein sequence ID" value="RDI43245.1"/>
    <property type="molecule type" value="Genomic_DNA"/>
</dbReference>
<feature type="chain" id="PRO_5038450659" description="Small secreted domain DUF320" evidence="1">
    <location>
        <begin position="30"/>
        <end position="91"/>
    </location>
</feature>
<evidence type="ECO:0008006" key="4">
    <source>
        <dbReference type="Google" id="ProtNLM"/>
    </source>
</evidence>
<dbReference type="Proteomes" id="UP000255355">
    <property type="component" value="Unassembled WGS sequence"/>
</dbReference>
<accession>A0A370GHH0</accession>
<reference evidence="2 3" key="1">
    <citation type="submission" date="2018-07" db="EMBL/GenBank/DDBJ databases">
        <title>Genomic Encyclopedia of Type Strains, Phase IV (KMG-IV): sequencing the most valuable type-strain genomes for metagenomic binning, comparative biology and taxonomic classification.</title>
        <authorList>
            <person name="Goeker M."/>
        </authorList>
    </citation>
    <scope>NUCLEOTIDE SEQUENCE [LARGE SCALE GENOMIC DNA]</scope>
    <source>
        <strain evidence="2 3">DSM 44952</strain>
    </source>
</reference>
<sequence>MKSTVRSAMATLACAAALTAATGSAFAHAGIPLEAAQPSDAAAMPIDTGATGSGGTLLPALITFSTHPCHEGVPGACLPGSDPYPSLSAGK</sequence>
<keyword evidence="1" id="KW-0732">Signal</keyword>
<organism evidence="2 3">
    <name type="scientific">Nocardia mexicana</name>
    <dbReference type="NCBI Taxonomy" id="279262"/>
    <lineage>
        <taxon>Bacteria</taxon>
        <taxon>Bacillati</taxon>
        <taxon>Actinomycetota</taxon>
        <taxon>Actinomycetes</taxon>
        <taxon>Mycobacteriales</taxon>
        <taxon>Nocardiaceae</taxon>
        <taxon>Nocardia</taxon>
    </lineage>
</organism>
<dbReference type="AlphaFoldDB" id="A0A370GHH0"/>
<evidence type="ECO:0000313" key="3">
    <source>
        <dbReference type="Proteomes" id="UP000255355"/>
    </source>
</evidence>
<name>A0A370GHH0_9NOCA</name>
<gene>
    <name evidence="2" type="ORF">DFR68_1227</name>
</gene>
<evidence type="ECO:0000313" key="2">
    <source>
        <dbReference type="EMBL" id="RDI43245.1"/>
    </source>
</evidence>
<dbReference type="RefSeq" id="WP_174556933.1">
    <property type="nucleotide sequence ID" value="NZ_QQAZ01000022.1"/>
</dbReference>